<dbReference type="AlphaFoldDB" id="A0AAE0CHQ5"/>
<gene>
    <name evidence="2" type="ORF">CYMTET_36424</name>
</gene>
<reference evidence="2 3" key="1">
    <citation type="journal article" date="2015" name="Genome Biol. Evol.">
        <title>Comparative Genomics of a Bacterivorous Green Alga Reveals Evolutionary Causalities and Consequences of Phago-Mixotrophic Mode of Nutrition.</title>
        <authorList>
            <person name="Burns J.A."/>
            <person name="Paasch A."/>
            <person name="Narechania A."/>
            <person name="Kim E."/>
        </authorList>
    </citation>
    <scope>NUCLEOTIDE SEQUENCE [LARGE SCALE GENOMIC DNA]</scope>
    <source>
        <strain evidence="2 3">PLY_AMNH</strain>
    </source>
</reference>
<accession>A0AAE0CHQ5</accession>
<evidence type="ECO:0000313" key="3">
    <source>
        <dbReference type="Proteomes" id="UP001190700"/>
    </source>
</evidence>
<name>A0AAE0CHQ5_9CHLO</name>
<evidence type="ECO:0000313" key="2">
    <source>
        <dbReference type="EMBL" id="KAK3254360.1"/>
    </source>
</evidence>
<keyword evidence="3" id="KW-1185">Reference proteome</keyword>
<proteinExistence type="predicted"/>
<keyword evidence="1" id="KW-0732">Signal</keyword>
<feature type="chain" id="PRO_5042286575" evidence="1">
    <location>
        <begin position="31"/>
        <end position="379"/>
    </location>
</feature>
<sequence>MLLGYRCGEVRLSRQIALFVALLFVGKGEGEFVRAGSHVQKGNPKNHYHDRAYGIRGDECREYGKKRCGERCCNTKRWSFDSDRQHYESMWELILSEESGMVKDMHDANREYTSFGSWKIQPLGSTMHPNHCDLEHTDCFKAIIEKRSFNNELVLLPVASSEADLGMNMVSNLQHAGIQHYIIITTSVEACRVYRENNISGCVVTSYLHEKKAHGAQQAELESEILSAAKLRYLLACIRAPLNCLALETHVLLARTPYAFLKASPLASYSLLFPTNHGSCRAGVLYVQKANPGGKVETMLKAAMSAAETSIGTNHTAKEMGHCRSAADLALSEVLLYRTPLAFARSAAGRALVSVLAPGSALPNHHHSRIWHPRPHLHP</sequence>
<comment type="caution">
    <text evidence="2">The sequence shown here is derived from an EMBL/GenBank/DDBJ whole genome shotgun (WGS) entry which is preliminary data.</text>
</comment>
<evidence type="ECO:0000256" key="1">
    <source>
        <dbReference type="SAM" id="SignalP"/>
    </source>
</evidence>
<dbReference type="Proteomes" id="UP001190700">
    <property type="component" value="Unassembled WGS sequence"/>
</dbReference>
<organism evidence="2 3">
    <name type="scientific">Cymbomonas tetramitiformis</name>
    <dbReference type="NCBI Taxonomy" id="36881"/>
    <lineage>
        <taxon>Eukaryota</taxon>
        <taxon>Viridiplantae</taxon>
        <taxon>Chlorophyta</taxon>
        <taxon>Pyramimonadophyceae</taxon>
        <taxon>Pyramimonadales</taxon>
        <taxon>Pyramimonadaceae</taxon>
        <taxon>Cymbomonas</taxon>
    </lineage>
</organism>
<dbReference type="EMBL" id="LGRX02023690">
    <property type="protein sequence ID" value="KAK3254360.1"/>
    <property type="molecule type" value="Genomic_DNA"/>
</dbReference>
<protein>
    <submittedName>
        <fullName evidence="2">Uncharacterized protein</fullName>
    </submittedName>
</protein>
<feature type="signal peptide" evidence="1">
    <location>
        <begin position="1"/>
        <end position="30"/>
    </location>
</feature>